<keyword evidence="1" id="KW-0186">Copper</keyword>
<dbReference type="InterPro" id="IPR018152">
    <property type="entry name" value="SOD_Cu/Zn_BS"/>
</dbReference>
<comment type="caution">
    <text evidence="4">The sequence shown here is derived from an EMBL/GenBank/DDBJ whole genome shotgun (WGS) entry which is preliminary data.</text>
</comment>
<keyword evidence="2" id="KW-0732">Signal</keyword>
<comment type="cofactor">
    <cofactor evidence="1">
        <name>Cu cation</name>
        <dbReference type="ChEBI" id="CHEBI:23378"/>
    </cofactor>
    <text evidence="1">Binds 1 copper ion per subunit.</text>
</comment>
<dbReference type="SUPFAM" id="SSF49329">
    <property type="entry name" value="Cu,Zn superoxide dismutase-like"/>
    <property type="match status" value="1"/>
</dbReference>
<keyword evidence="1" id="KW-0479">Metal-binding</keyword>
<keyword evidence="5" id="KW-1185">Reference proteome</keyword>
<keyword evidence="1" id="KW-0862">Zinc</keyword>
<name>A0ABR3QB66_9TREE</name>
<dbReference type="InterPro" id="IPR024134">
    <property type="entry name" value="SOD_Cu/Zn_/chaperone"/>
</dbReference>
<proteinExistence type="inferred from homology"/>
<protein>
    <recommendedName>
        <fullName evidence="1">Superoxide dismutase [Cu-Zn]</fullName>
        <ecNumber evidence="1">1.15.1.1</ecNumber>
    </recommendedName>
</protein>
<organism evidence="4 5">
    <name type="scientific">Vanrija albida</name>
    <dbReference type="NCBI Taxonomy" id="181172"/>
    <lineage>
        <taxon>Eukaryota</taxon>
        <taxon>Fungi</taxon>
        <taxon>Dikarya</taxon>
        <taxon>Basidiomycota</taxon>
        <taxon>Agaricomycotina</taxon>
        <taxon>Tremellomycetes</taxon>
        <taxon>Trichosporonales</taxon>
        <taxon>Trichosporonaceae</taxon>
        <taxon>Vanrija</taxon>
    </lineage>
</organism>
<feature type="domain" description="Superoxide dismutase copper/zinc binding" evidence="3">
    <location>
        <begin position="41"/>
        <end position="177"/>
    </location>
</feature>
<dbReference type="PRINTS" id="PR00068">
    <property type="entry name" value="CUZNDISMTASE"/>
</dbReference>
<evidence type="ECO:0000256" key="2">
    <source>
        <dbReference type="SAM" id="SignalP"/>
    </source>
</evidence>
<dbReference type="RefSeq" id="XP_069211696.1">
    <property type="nucleotide sequence ID" value="XM_069351310.1"/>
</dbReference>
<dbReference type="GeneID" id="95983762"/>
<dbReference type="PROSITE" id="PS00332">
    <property type="entry name" value="SOD_CU_ZN_2"/>
    <property type="match status" value="1"/>
</dbReference>
<comment type="function">
    <text evidence="1">Destroys radicals which are normally produced within the cells and which are toxic to biological systems.</text>
</comment>
<accession>A0ABR3QB66</accession>
<comment type="similarity">
    <text evidence="1">Belongs to the Cu-Zn superoxide dismutase family.</text>
</comment>
<dbReference type="InterPro" id="IPR036423">
    <property type="entry name" value="SOD-like_Cu/Zn_dom_sf"/>
</dbReference>
<evidence type="ECO:0000313" key="5">
    <source>
        <dbReference type="Proteomes" id="UP001565368"/>
    </source>
</evidence>
<evidence type="ECO:0000256" key="1">
    <source>
        <dbReference type="RuleBase" id="RU000393"/>
    </source>
</evidence>
<dbReference type="EMBL" id="JBBXJM010000002">
    <property type="protein sequence ID" value="KAL1411752.1"/>
    <property type="molecule type" value="Genomic_DNA"/>
</dbReference>
<evidence type="ECO:0000259" key="3">
    <source>
        <dbReference type="Pfam" id="PF00080"/>
    </source>
</evidence>
<dbReference type="Gene3D" id="2.60.40.200">
    <property type="entry name" value="Superoxide dismutase, copper/zinc binding domain"/>
    <property type="match status" value="1"/>
</dbReference>
<dbReference type="CDD" id="cd00305">
    <property type="entry name" value="Cu-Zn_Superoxide_Dismutase"/>
    <property type="match status" value="1"/>
</dbReference>
<dbReference type="InterPro" id="IPR001424">
    <property type="entry name" value="SOD_Cu_Zn_dom"/>
</dbReference>
<sequence length="181" mass="18272">MLFTKLAAVAAALAAPLAVAENGYWANTIHAVSVLNGPGGVSGLIKFSQDKGSCEVSVTGTIQGLSPNAEHGFHIHQFGDISGGCNSTGGHFNPFNKTHGAPDAKVRHVGDLGNVKTDANGTAVVDIKDSKIQLLGARTILGRGVVVHAGRDDLGLGNETDSKTTGHAGARAACGVVAVAN</sequence>
<evidence type="ECO:0000313" key="4">
    <source>
        <dbReference type="EMBL" id="KAL1411752.1"/>
    </source>
</evidence>
<gene>
    <name evidence="4" type="ORF">Q8F55_002719</name>
</gene>
<dbReference type="Pfam" id="PF00080">
    <property type="entry name" value="Sod_Cu"/>
    <property type="match status" value="1"/>
</dbReference>
<dbReference type="EC" id="1.15.1.1" evidence="1"/>
<dbReference type="Proteomes" id="UP001565368">
    <property type="component" value="Unassembled WGS sequence"/>
</dbReference>
<dbReference type="PANTHER" id="PTHR10003">
    <property type="entry name" value="SUPEROXIDE DISMUTASE CU-ZN -RELATED"/>
    <property type="match status" value="1"/>
</dbReference>
<comment type="catalytic activity">
    <reaction evidence="1">
        <text>2 superoxide + 2 H(+) = H2O2 + O2</text>
        <dbReference type="Rhea" id="RHEA:20696"/>
        <dbReference type="ChEBI" id="CHEBI:15378"/>
        <dbReference type="ChEBI" id="CHEBI:15379"/>
        <dbReference type="ChEBI" id="CHEBI:16240"/>
        <dbReference type="ChEBI" id="CHEBI:18421"/>
        <dbReference type="EC" id="1.15.1.1"/>
    </reaction>
</comment>
<keyword evidence="1" id="KW-0560">Oxidoreductase</keyword>
<comment type="cofactor">
    <cofactor evidence="1">
        <name>Zn(2+)</name>
        <dbReference type="ChEBI" id="CHEBI:29105"/>
    </cofactor>
    <text evidence="1">Binds 1 zinc ion per subunit.</text>
</comment>
<dbReference type="PROSITE" id="PS00087">
    <property type="entry name" value="SOD_CU_ZN_1"/>
    <property type="match status" value="1"/>
</dbReference>
<feature type="chain" id="PRO_5046893274" description="Superoxide dismutase [Cu-Zn]" evidence="2">
    <location>
        <begin position="21"/>
        <end position="181"/>
    </location>
</feature>
<reference evidence="4 5" key="1">
    <citation type="submission" date="2023-08" db="EMBL/GenBank/DDBJ databases">
        <title>Annotated Genome Sequence of Vanrija albida AlHP1.</title>
        <authorList>
            <person name="Herzog R."/>
        </authorList>
    </citation>
    <scope>NUCLEOTIDE SEQUENCE [LARGE SCALE GENOMIC DNA]</scope>
    <source>
        <strain evidence="4 5">AlHP1</strain>
    </source>
</reference>
<feature type="signal peptide" evidence="2">
    <location>
        <begin position="1"/>
        <end position="20"/>
    </location>
</feature>